<keyword evidence="3" id="KW-1185">Reference proteome</keyword>
<name>A0A3P6TNK6_LITSI</name>
<dbReference type="Proteomes" id="UP000277928">
    <property type="component" value="Unassembled WGS sequence"/>
</dbReference>
<feature type="region of interest" description="Disordered" evidence="1">
    <location>
        <begin position="952"/>
        <end position="972"/>
    </location>
</feature>
<gene>
    <name evidence="2" type="ORF">NLS_LOCUS6850</name>
</gene>
<feature type="compositionally biased region" description="Basic and acidic residues" evidence="1">
    <location>
        <begin position="546"/>
        <end position="561"/>
    </location>
</feature>
<protein>
    <submittedName>
        <fullName evidence="2">Uncharacterized protein</fullName>
    </submittedName>
</protein>
<sequence length="985" mass="110288">STSPVSDVVSEPLHRHVSVYHSGRSDGLFVDLFVIGRVDLNYPAPVPYDGPLFSTSPLSEVDDQSLRRCVSVYHSGRSDEPLTEVGIPSEMPVDDVAAEGKVAVASKLCGGLFRKNDLFLDYPAMKAYEGSVDAMFLMPDVDSEPIEDHVTVYHSGRSDELELIEKRSVVDVGDVDAAKAFKAGVSVGVAPVHLVSDVVGEPLQDHVSVYHSGRSDAPFSDLYKIGRVDLDYPAPVPYDGPVFSMRPVSDLKDEPLRKYVSVYHSGRSDEPTASLLKMRHAHLGYPLAGFYDAPVTATSPISDVDEKPLREHVSVYHSGRSDESVARRLKTPARPEYPAYGPYYGPLASTCLASDLDEVSLKEHVSAYPSGHSDEPVTSLLKRRRAHLDYPLSGPYDGPLALTSVASEVDEEPLLDHVALYHSGRSDEKAIGPFKRDLRVLSGRNDYPISDVYVGPLSYLTFSPDIEYLPLHEVVDVYHIGSSELQLGQLPFNISVREDEIPYAKVEARHYPLRKDDGSRDHVLKPLVSSSAYAYSGSEYRRYREVEPPTLRSESEQKTTDFDASVSGGRDTGRPLPIGIAHPVPKVPPVPPTLRFHEIPPIPKIPEIPPIPKIPDIPRIPRIPDIPSIPKIPPIPKIPEIPPIPKIPEIPPMSSAPEMPRIERYEKVSETMSTPLDFAYHRKTREVDYWIERRSERQSKPSRDLTADIGIDLASDTNWDEHHLSGTYPRSTYEVRSDKITARKVSPTSNLHWTTVSETTSVSYKKRISIERRRSHQTLPPHFSTYRRQYRPSTPAPEVSAYARHDKGIFESSTLPRTYAGVAIEGGLRAQRARCETSSLPTTYYSKTETRRNLVRYDLPRPSSPPRYEYWLGERNKWTVEGSPRQLSSVTDQNGRSVHDDRYVRRTKQEALHYQKSNLEEIPIVSLIKDLPMIEDGAIECSCSTVLPAPKIETQDLTPGEHSRPSRSAPLRRARQRIRNLCTML</sequence>
<organism evidence="2 3">
    <name type="scientific">Litomosoides sigmodontis</name>
    <name type="common">Filarial nematode worm</name>
    <dbReference type="NCBI Taxonomy" id="42156"/>
    <lineage>
        <taxon>Eukaryota</taxon>
        <taxon>Metazoa</taxon>
        <taxon>Ecdysozoa</taxon>
        <taxon>Nematoda</taxon>
        <taxon>Chromadorea</taxon>
        <taxon>Rhabditida</taxon>
        <taxon>Spirurina</taxon>
        <taxon>Spiruromorpha</taxon>
        <taxon>Filarioidea</taxon>
        <taxon>Onchocercidae</taxon>
        <taxon>Litomosoides</taxon>
    </lineage>
</organism>
<dbReference type="AlphaFoldDB" id="A0A3P6TNK6"/>
<feature type="region of interest" description="Disordered" evidence="1">
    <location>
        <begin position="546"/>
        <end position="584"/>
    </location>
</feature>
<dbReference type="EMBL" id="UYRX01000643">
    <property type="protein sequence ID" value="VDK84883.1"/>
    <property type="molecule type" value="Genomic_DNA"/>
</dbReference>
<evidence type="ECO:0000256" key="1">
    <source>
        <dbReference type="SAM" id="MobiDB-lite"/>
    </source>
</evidence>
<dbReference type="STRING" id="42156.A0A3P6TNK6"/>
<reference evidence="2 3" key="1">
    <citation type="submission" date="2018-08" db="EMBL/GenBank/DDBJ databases">
        <authorList>
            <person name="Laetsch R D."/>
            <person name="Stevens L."/>
            <person name="Kumar S."/>
            <person name="Blaxter L. M."/>
        </authorList>
    </citation>
    <scope>NUCLEOTIDE SEQUENCE [LARGE SCALE GENOMIC DNA]</scope>
</reference>
<accession>A0A3P6TNK6</accession>
<evidence type="ECO:0000313" key="2">
    <source>
        <dbReference type="EMBL" id="VDK84883.1"/>
    </source>
</evidence>
<dbReference type="OMA" id="YPVTEAY"/>
<dbReference type="OrthoDB" id="5843047at2759"/>
<evidence type="ECO:0000313" key="3">
    <source>
        <dbReference type="Proteomes" id="UP000277928"/>
    </source>
</evidence>
<feature type="non-terminal residue" evidence="2">
    <location>
        <position position="1"/>
    </location>
</feature>
<proteinExistence type="predicted"/>